<dbReference type="InterPro" id="IPR009929">
    <property type="entry name" value="T3SS_YscO"/>
</dbReference>
<proteinExistence type="predicted"/>
<keyword evidence="1" id="KW-0175">Coiled coil</keyword>
<protein>
    <submittedName>
        <fullName evidence="2">YscO family type III secretion system apparatus protein</fullName>
    </submittedName>
</protein>
<comment type="caution">
    <text evidence="2">The sequence shown here is derived from an EMBL/GenBank/DDBJ whole genome shotgun (WGS) entry which is preliminary data.</text>
</comment>
<feature type="coiled-coil region" evidence="1">
    <location>
        <begin position="92"/>
        <end position="147"/>
    </location>
</feature>
<accession>A0ABV8MSI8</accession>
<dbReference type="Gene3D" id="1.10.287.1700">
    <property type="match status" value="1"/>
</dbReference>
<evidence type="ECO:0000313" key="3">
    <source>
        <dbReference type="Proteomes" id="UP001595791"/>
    </source>
</evidence>
<keyword evidence="3" id="KW-1185">Reference proteome</keyword>
<dbReference type="RefSeq" id="WP_378164451.1">
    <property type="nucleotide sequence ID" value="NZ_JBHSBU010000001.1"/>
</dbReference>
<evidence type="ECO:0000313" key="2">
    <source>
        <dbReference type="EMBL" id="MFC4160046.1"/>
    </source>
</evidence>
<gene>
    <name evidence="2" type="ORF">ACFOW7_11875</name>
</gene>
<name>A0ABV8MSI8_9NEIS</name>
<dbReference type="EMBL" id="JBHSBU010000001">
    <property type="protein sequence ID" value="MFC4160046.1"/>
    <property type="molecule type" value="Genomic_DNA"/>
</dbReference>
<organism evidence="2 3">
    <name type="scientific">Chitinimonas lacunae</name>
    <dbReference type="NCBI Taxonomy" id="1963018"/>
    <lineage>
        <taxon>Bacteria</taxon>
        <taxon>Pseudomonadati</taxon>
        <taxon>Pseudomonadota</taxon>
        <taxon>Betaproteobacteria</taxon>
        <taxon>Neisseriales</taxon>
        <taxon>Chitinibacteraceae</taxon>
        <taxon>Chitinimonas</taxon>
    </lineage>
</organism>
<dbReference type="InterPro" id="IPR053716">
    <property type="entry name" value="Flag_assembly_chemotaxis_eff"/>
</dbReference>
<dbReference type="Pfam" id="PF07321">
    <property type="entry name" value="YscO"/>
    <property type="match status" value="1"/>
</dbReference>
<sequence>MSMFGEMLRIKRHRESRAEQEVLRAGGELASAVAAREQAETTLRDYRDWALRRERELYQALCEKPVRLRDIEDVQFSVVELRGGERSRQEALDHAEKARVNAAEQLDRARNGHRDAVRMKEKFVELVQNFDQERLAELQRLEDLEMEEVRAVRNDEDEQWEAPHE</sequence>
<dbReference type="Proteomes" id="UP001595791">
    <property type="component" value="Unassembled WGS sequence"/>
</dbReference>
<reference evidence="3" key="1">
    <citation type="journal article" date="2019" name="Int. J. Syst. Evol. Microbiol.">
        <title>The Global Catalogue of Microorganisms (GCM) 10K type strain sequencing project: providing services to taxonomists for standard genome sequencing and annotation.</title>
        <authorList>
            <consortium name="The Broad Institute Genomics Platform"/>
            <consortium name="The Broad Institute Genome Sequencing Center for Infectious Disease"/>
            <person name="Wu L."/>
            <person name="Ma J."/>
        </authorList>
    </citation>
    <scope>NUCLEOTIDE SEQUENCE [LARGE SCALE GENOMIC DNA]</scope>
    <source>
        <strain evidence="3">LMG 29894</strain>
    </source>
</reference>
<evidence type="ECO:0000256" key="1">
    <source>
        <dbReference type="SAM" id="Coils"/>
    </source>
</evidence>